<evidence type="ECO:0000256" key="8">
    <source>
        <dbReference type="HAMAP-Rule" id="MF_00478"/>
    </source>
</evidence>
<feature type="transmembrane region" description="Helical" evidence="8">
    <location>
        <begin position="95"/>
        <end position="113"/>
    </location>
</feature>
<comment type="subcellular location">
    <subcellularLocation>
        <location evidence="8">Cell membrane</location>
        <topology evidence="8">Multi-pass membrane protein</topology>
    </subcellularLocation>
    <subcellularLocation>
        <location evidence="1">Endomembrane system</location>
        <topology evidence="1">Multi-pass membrane protein</topology>
    </subcellularLocation>
</comment>
<dbReference type="EMBL" id="JAHBCL010000013">
    <property type="protein sequence ID" value="MBS7526841.1"/>
    <property type="molecule type" value="Genomic_DNA"/>
</dbReference>
<comment type="caution">
    <text evidence="9">The sequence shown here is derived from an EMBL/GenBank/DDBJ whole genome shotgun (WGS) entry which is preliminary data.</text>
</comment>
<feature type="transmembrane region" description="Helical" evidence="8">
    <location>
        <begin position="125"/>
        <end position="147"/>
    </location>
</feature>
<keyword evidence="10" id="KW-1185">Reference proteome</keyword>
<evidence type="ECO:0000256" key="7">
    <source>
        <dbReference type="ARBA" id="ARBA00023136"/>
    </source>
</evidence>
<feature type="transmembrane region" description="Helical" evidence="8">
    <location>
        <begin position="69"/>
        <end position="89"/>
    </location>
</feature>
<keyword evidence="7 8" id="KW-0472">Membrane</keyword>
<dbReference type="EC" id="7.-.-.-" evidence="8"/>
<reference evidence="9 10" key="1">
    <citation type="submission" date="2021-05" db="EMBL/GenBank/DDBJ databases">
        <title>Fusibacter ferrireducens sp. nov., an anaerobic, sulfur- and Fe-reducing bacterium isolated from the mangrove sediment.</title>
        <authorList>
            <person name="Qiu D."/>
        </authorList>
    </citation>
    <scope>NUCLEOTIDE SEQUENCE [LARGE SCALE GENOMIC DNA]</scope>
    <source>
        <strain evidence="9 10">DSM 12116</strain>
    </source>
</reference>
<gene>
    <name evidence="8" type="primary">rnfE</name>
    <name evidence="9" type="ORF">KHM83_09140</name>
</gene>
<keyword evidence="4 8" id="KW-1278">Translocase</keyword>
<dbReference type="RefSeq" id="WP_213236695.1">
    <property type="nucleotide sequence ID" value="NZ_JAHBCL010000013.1"/>
</dbReference>
<proteinExistence type="inferred from homology"/>
<dbReference type="InterPro" id="IPR003667">
    <property type="entry name" value="NqrDE/RnfAE"/>
</dbReference>
<feature type="transmembrane region" description="Helical" evidence="8">
    <location>
        <begin position="37"/>
        <end position="57"/>
    </location>
</feature>
<keyword evidence="8" id="KW-1003">Cell membrane</keyword>
<evidence type="ECO:0000313" key="10">
    <source>
        <dbReference type="Proteomes" id="UP000746471"/>
    </source>
</evidence>
<dbReference type="InterPro" id="IPR010968">
    <property type="entry name" value="RnfE"/>
</dbReference>
<keyword evidence="3 8" id="KW-0812">Transmembrane</keyword>
<organism evidence="9 10">
    <name type="scientific">Fusibacter paucivorans</name>
    <dbReference type="NCBI Taxonomy" id="76009"/>
    <lineage>
        <taxon>Bacteria</taxon>
        <taxon>Bacillati</taxon>
        <taxon>Bacillota</taxon>
        <taxon>Clostridia</taxon>
        <taxon>Eubacteriales</taxon>
        <taxon>Eubacteriales Family XII. Incertae Sedis</taxon>
        <taxon>Fusibacter</taxon>
    </lineage>
</organism>
<keyword evidence="2 8" id="KW-0813">Transport</keyword>
<dbReference type="PANTHER" id="PTHR30586">
    <property type="entry name" value="ELECTRON TRANSPORT COMPLEX PROTEIN RNFE"/>
    <property type="match status" value="1"/>
</dbReference>
<evidence type="ECO:0000256" key="1">
    <source>
        <dbReference type="ARBA" id="ARBA00004127"/>
    </source>
</evidence>
<evidence type="ECO:0000256" key="6">
    <source>
        <dbReference type="ARBA" id="ARBA00022989"/>
    </source>
</evidence>
<evidence type="ECO:0000256" key="5">
    <source>
        <dbReference type="ARBA" id="ARBA00022982"/>
    </source>
</evidence>
<protein>
    <recommendedName>
        <fullName evidence="8">Ion-translocating oxidoreductase complex subunit E</fullName>
        <ecNumber evidence="8">7.-.-.-</ecNumber>
    </recommendedName>
    <alternativeName>
        <fullName evidence="8">Rnf electron transport complex subunit E</fullName>
    </alternativeName>
</protein>
<comment type="similarity">
    <text evidence="8">Belongs to the NqrDE/RnfAE family.</text>
</comment>
<feature type="transmembrane region" description="Helical" evidence="8">
    <location>
        <begin position="167"/>
        <end position="191"/>
    </location>
</feature>
<comment type="subunit">
    <text evidence="8">The complex is composed of six subunits: RnfA, RnfB, RnfC, RnfD, RnfE and RnfG.</text>
</comment>
<dbReference type="PANTHER" id="PTHR30586:SF0">
    <property type="entry name" value="ION-TRANSLOCATING OXIDOREDUCTASE COMPLEX SUBUNIT E"/>
    <property type="match status" value="1"/>
</dbReference>
<dbReference type="NCBIfam" id="NF009070">
    <property type="entry name" value="PRK12405.1"/>
    <property type="match status" value="1"/>
</dbReference>
<accession>A0ABS5PP68</accession>
<dbReference type="HAMAP" id="MF_00478">
    <property type="entry name" value="RsxE_RnfE"/>
    <property type="match status" value="1"/>
</dbReference>
<dbReference type="NCBIfam" id="TIGR01948">
    <property type="entry name" value="rnfE"/>
    <property type="match status" value="1"/>
</dbReference>
<evidence type="ECO:0000256" key="4">
    <source>
        <dbReference type="ARBA" id="ARBA00022967"/>
    </source>
</evidence>
<sequence length="197" mass="20947">MNIKNLTNGILKENPTFVQLLGMCPTLAVTTSAVNGIGMGLATTAVLVLSNLAISLLRNFIPSKVRIPAFIVVIASFVTMVGMIMEAYTPDLYKALGLFIPLIVVNCIILARAEAFASKNGLVDSVFDGIGMGLGFTMSLTILGSVRELFGNGSIFNVSILGASYKPALIMILPPGAFLALGLLLALYNYFQIRRAN</sequence>
<dbReference type="Pfam" id="PF02508">
    <property type="entry name" value="Rnf-Nqr"/>
    <property type="match status" value="1"/>
</dbReference>
<keyword evidence="6 8" id="KW-1133">Transmembrane helix</keyword>
<evidence type="ECO:0000256" key="3">
    <source>
        <dbReference type="ARBA" id="ARBA00022692"/>
    </source>
</evidence>
<comment type="function">
    <text evidence="8">Part of a membrane-bound complex that couples electron transfer with translocation of ions across the membrane.</text>
</comment>
<dbReference type="Proteomes" id="UP000746471">
    <property type="component" value="Unassembled WGS sequence"/>
</dbReference>
<name>A0ABS5PP68_9FIRM</name>
<evidence type="ECO:0000313" key="9">
    <source>
        <dbReference type="EMBL" id="MBS7526841.1"/>
    </source>
</evidence>
<keyword evidence="5 8" id="KW-0249">Electron transport</keyword>
<evidence type="ECO:0000256" key="2">
    <source>
        <dbReference type="ARBA" id="ARBA00022448"/>
    </source>
</evidence>
<dbReference type="PIRSF" id="PIRSF006102">
    <property type="entry name" value="NQR_DE"/>
    <property type="match status" value="1"/>
</dbReference>